<keyword evidence="3" id="KW-1185">Reference proteome</keyword>
<name>A0A919NXA0_9ACTN</name>
<evidence type="ECO:0000313" key="2">
    <source>
        <dbReference type="EMBL" id="GIF25062.1"/>
    </source>
</evidence>
<proteinExistence type="predicted"/>
<dbReference type="Proteomes" id="UP000623608">
    <property type="component" value="Unassembled WGS sequence"/>
</dbReference>
<dbReference type="InterPro" id="IPR011045">
    <property type="entry name" value="N2O_reductase_N"/>
</dbReference>
<evidence type="ECO:0008006" key="4">
    <source>
        <dbReference type="Google" id="ProtNLM"/>
    </source>
</evidence>
<protein>
    <recommendedName>
        <fullName evidence="4">Ig-like domain repeat protein</fullName>
    </recommendedName>
</protein>
<organism evidence="2 3">
    <name type="scientific">Paractinoplanes tereljensis</name>
    <dbReference type="NCBI Taxonomy" id="571912"/>
    <lineage>
        <taxon>Bacteria</taxon>
        <taxon>Bacillati</taxon>
        <taxon>Actinomycetota</taxon>
        <taxon>Actinomycetes</taxon>
        <taxon>Micromonosporales</taxon>
        <taxon>Micromonosporaceae</taxon>
        <taxon>Paractinoplanes</taxon>
    </lineage>
</organism>
<feature type="chain" id="PRO_5036803897" description="Ig-like domain repeat protein" evidence="1">
    <location>
        <begin position="40"/>
        <end position="639"/>
    </location>
</feature>
<comment type="caution">
    <text evidence="2">The sequence shown here is derived from an EMBL/GenBank/DDBJ whole genome shotgun (WGS) entry which is preliminary data.</text>
</comment>
<keyword evidence="1" id="KW-0732">Signal</keyword>
<dbReference type="SUPFAM" id="SSF50974">
    <property type="entry name" value="Nitrous oxide reductase, N-terminal domain"/>
    <property type="match status" value="1"/>
</dbReference>
<accession>A0A919NXA0</accession>
<dbReference type="Gene3D" id="2.130.10.10">
    <property type="entry name" value="YVTN repeat-like/Quinoprotein amine dehydrogenase"/>
    <property type="match status" value="1"/>
</dbReference>
<gene>
    <name evidence="2" type="ORF">Ate02nite_77920</name>
</gene>
<dbReference type="AlphaFoldDB" id="A0A919NXA0"/>
<feature type="signal peptide" evidence="1">
    <location>
        <begin position="1"/>
        <end position="39"/>
    </location>
</feature>
<reference evidence="2" key="1">
    <citation type="submission" date="2021-01" db="EMBL/GenBank/DDBJ databases">
        <title>Whole genome shotgun sequence of Actinoplanes tereljensis NBRC 105297.</title>
        <authorList>
            <person name="Komaki H."/>
            <person name="Tamura T."/>
        </authorList>
    </citation>
    <scope>NUCLEOTIDE SEQUENCE</scope>
    <source>
        <strain evidence="2">NBRC 105297</strain>
    </source>
</reference>
<dbReference type="EMBL" id="BOMY01000050">
    <property type="protein sequence ID" value="GIF25062.1"/>
    <property type="molecule type" value="Genomic_DNA"/>
</dbReference>
<evidence type="ECO:0000256" key="1">
    <source>
        <dbReference type="SAM" id="SignalP"/>
    </source>
</evidence>
<dbReference type="InterPro" id="IPR015943">
    <property type="entry name" value="WD40/YVTN_repeat-like_dom_sf"/>
</dbReference>
<sequence>MINFAFSSPYAARVLKAFLAVAVALGGTAAVLPAPAVSAATPKASSSKVLPIGAFNEIVADGAHKHLFISDRTDGKLLVTDYAGATVALLDVPSSAGLLVNGDRLYVAAPASSAIIAYDTATLAPVTSYLLDGKPDRLAYAGGKIWFSYGAGDLGSLNLAASEAVYFTSENGNWSSISDLSGNNSRLVIAGSGEVAVADVTGETPDVLVEKAVAGQKVRTALTPDGTGVLVQPSGFSVLPTVQLRTSDLTETASYDVGSLPKGVAATADGTVVIGDPYGPDPSGIDYFPVGGTVRRVGLYNGFYGGDQLAGFALEPGGSRAFGVVENLVGTPVISLQVFDQPAKTTLTGSITIESNPLLVNASFVVEVGFSTVAAIGRPVEIIRSDGVRVGPTTVPDGVFSFTDKAPATAGTLSYRLTIPADADINAFTATATSSVITGYPTTLTLTPKGTTYNFGTTVTFTAHLGSTYTNRTVSLYAASFDQGKRLLVTKKVDAKGNVTAPLRLTRNTVVSAVFTGDTWFKPASVAVTVYTRASVSTAVTKYYKKSGSTYIFHKKSNPVLTTTMTSSAKRKQYLTVEYYSGGKWRVAKAGYFGMSVTFNGTHKVGVKYRVRAAYISGKSGDTINATTYGAYRYFTFTK</sequence>
<evidence type="ECO:0000313" key="3">
    <source>
        <dbReference type="Proteomes" id="UP000623608"/>
    </source>
</evidence>